<protein>
    <submittedName>
        <fullName evidence="2">Uncharacterized protein</fullName>
    </submittedName>
</protein>
<feature type="region of interest" description="Disordered" evidence="1">
    <location>
        <begin position="105"/>
        <end position="127"/>
    </location>
</feature>
<evidence type="ECO:0000256" key="1">
    <source>
        <dbReference type="SAM" id="MobiDB-lite"/>
    </source>
</evidence>
<organism evidence="2 3">
    <name type="scientific">Pseudomonas asturiensis</name>
    <dbReference type="NCBI Taxonomy" id="1190415"/>
    <lineage>
        <taxon>Bacteria</taxon>
        <taxon>Pseudomonadati</taxon>
        <taxon>Pseudomonadota</taxon>
        <taxon>Gammaproteobacteria</taxon>
        <taxon>Pseudomonadales</taxon>
        <taxon>Pseudomonadaceae</taxon>
        <taxon>Pseudomonas</taxon>
    </lineage>
</organism>
<sequence>MDVAHCTADGRNYSALSFEALDDSVIEAYRRQLVCPECRGPAFFRKESTSGQAACFGARPHGENCSLAAVDSSQGGMSGPDKEERINHGERIEIDFKFGASPVLHPGPDADDDGAGRGGRFRGGQRAQTSVSHRRLSTLLKNLMHSEDFCRSDQLIALPEGEYRVKDLFVKFDEINVHHLNSFRGYWGLITDAGLSKGESKSLWLNSGATDDVSIVVDASLSVPFLERFPVADTDELSGSYVLVFGELKVSNSARKKRFIATKDISRITLSLA</sequence>
<reference evidence="2 3" key="1">
    <citation type="submission" date="2016-11" db="EMBL/GenBank/DDBJ databases">
        <authorList>
            <person name="Jaros S."/>
            <person name="Januszkiewicz K."/>
            <person name="Wedrychowicz H."/>
        </authorList>
    </citation>
    <scope>NUCLEOTIDE SEQUENCE [LARGE SCALE GENOMIC DNA]</scope>
    <source>
        <strain evidence="2 3">LMG 26898</strain>
    </source>
</reference>
<evidence type="ECO:0000313" key="2">
    <source>
        <dbReference type="EMBL" id="SHN16888.1"/>
    </source>
</evidence>
<name>A0A1M7PIG6_9PSED</name>
<dbReference type="AlphaFoldDB" id="A0A1M7PIG6"/>
<dbReference type="Proteomes" id="UP000183983">
    <property type="component" value="Unassembled WGS sequence"/>
</dbReference>
<evidence type="ECO:0000313" key="3">
    <source>
        <dbReference type="Proteomes" id="UP000183983"/>
    </source>
</evidence>
<dbReference type="EMBL" id="FRDA01000011">
    <property type="protein sequence ID" value="SHN16888.1"/>
    <property type="molecule type" value="Genomic_DNA"/>
</dbReference>
<proteinExistence type="predicted"/>
<gene>
    <name evidence="2" type="ORF">SAMN05216593_1111</name>
</gene>
<accession>A0A1M7PIG6</accession>